<dbReference type="InterPro" id="IPR055152">
    <property type="entry name" value="Transketolase-like_C_2"/>
</dbReference>
<dbReference type="PANTHER" id="PTHR43825">
    <property type="entry name" value="PYRUVATE DEHYDROGENASE E1 COMPONENT"/>
    <property type="match status" value="1"/>
</dbReference>
<reference evidence="3" key="1">
    <citation type="submission" date="2018-05" db="EMBL/GenBank/DDBJ databases">
        <authorList>
            <person name="Lanie J.A."/>
            <person name="Ng W.-L."/>
            <person name="Kazmierczak K.M."/>
            <person name="Andrzejewski T.M."/>
            <person name="Davidsen T.M."/>
            <person name="Wayne K.J."/>
            <person name="Tettelin H."/>
            <person name="Glass J.I."/>
            <person name="Rusch D."/>
            <person name="Podicherti R."/>
            <person name="Tsui H.-C.T."/>
            <person name="Winkler M.E."/>
        </authorList>
    </citation>
    <scope>NUCLEOTIDE SEQUENCE</scope>
</reference>
<proteinExistence type="predicted"/>
<dbReference type="Pfam" id="PF22613">
    <property type="entry name" value="Transketolase_C_1"/>
    <property type="match status" value="1"/>
</dbReference>
<name>A0A382HEN2_9ZZZZ</name>
<dbReference type="Gene3D" id="3.40.50.970">
    <property type="match status" value="2"/>
</dbReference>
<dbReference type="Gene3D" id="3.40.50.920">
    <property type="match status" value="1"/>
</dbReference>
<dbReference type="SUPFAM" id="SSF52518">
    <property type="entry name" value="Thiamin diphosphate-binding fold (THDP-binding)"/>
    <property type="match status" value="2"/>
</dbReference>
<evidence type="ECO:0000259" key="2">
    <source>
        <dbReference type="Pfam" id="PF22613"/>
    </source>
</evidence>
<dbReference type="InterPro" id="IPR009014">
    <property type="entry name" value="Transketo_C/PFOR_II"/>
</dbReference>
<protein>
    <submittedName>
        <fullName evidence="3">Uncharacterized protein</fullName>
    </submittedName>
</protein>
<feature type="non-terminal residue" evidence="3">
    <location>
        <position position="470"/>
    </location>
</feature>
<dbReference type="AlphaFoldDB" id="A0A382HEN2"/>
<dbReference type="InterPro" id="IPR041621">
    <property type="entry name" value="PDH_E1_M"/>
</dbReference>
<evidence type="ECO:0000259" key="1">
    <source>
        <dbReference type="Pfam" id="PF17831"/>
    </source>
</evidence>
<dbReference type="EMBL" id="UINC01060766">
    <property type="protein sequence ID" value="SVB85619.1"/>
    <property type="molecule type" value="Genomic_DNA"/>
</dbReference>
<dbReference type="InterPro" id="IPR051157">
    <property type="entry name" value="PDH/Transketolase"/>
</dbReference>
<accession>A0A382HEN2</accession>
<feature type="domain" description="Transketolase-like C-terminal" evidence="2">
    <location>
        <begin position="338"/>
        <end position="470"/>
    </location>
</feature>
<dbReference type="Pfam" id="PF17831">
    <property type="entry name" value="PDH_E1_M"/>
    <property type="match status" value="1"/>
</dbReference>
<sequence length="470" mass="52591">SAVEHQGAPTVILAKTIKGYGMGEWGEGKNTVHQQKTLDLEALQHMRTRFGIPLSDEDLEDAPFYRPPEDSPEIQYIRERREALGGYIPSRRVVNPGLPTVPSGEIWQEFMGGTGDREVSTTMVFVRMLSKMLRDKTVGKLIVPIVPDEARTFGMEALFRQSGIYSHIGQLYEPVDIDTLLYYKEAQDGQIFEEGITEAGSLSSFTAAGTAYSTHGVNTIPFFIFYSMFGMQRVGDLIWAAAEMRTRGFLLGGTAGRTTLNGEGLQHQDGHSHLLAYTVPNLMTYDPAFAYEVAVILRDGIKRMYIDQEEIFYYLTVQNENYAMPAMPDGVEEGILKGMYRFRGPLNGNDKAQAHLFGSGSIINEVLKAQEMLENEYGIPADVWSVTSYKQLQNEGLETERWNMMHPGKKQKLTYVQECLRDTEGAYVLASDYMKAMPGSIARWIPGPAITLGTDGFGRSDSRPALRNFF</sequence>
<evidence type="ECO:0000313" key="3">
    <source>
        <dbReference type="EMBL" id="SVB85619.1"/>
    </source>
</evidence>
<dbReference type="PANTHER" id="PTHR43825:SF3">
    <property type="entry name" value="PYRUVATE DEHYDROGENASE E1 COMPONENT"/>
    <property type="match status" value="1"/>
</dbReference>
<feature type="domain" description="Pyruvate dehydrogenase E1 component middle" evidence="1">
    <location>
        <begin position="111"/>
        <end position="325"/>
    </location>
</feature>
<feature type="non-terminal residue" evidence="3">
    <location>
        <position position="1"/>
    </location>
</feature>
<dbReference type="InterPro" id="IPR029061">
    <property type="entry name" value="THDP-binding"/>
</dbReference>
<organism evidence="3">
    <name type="scientific">marine metagenome</name>
    <dbReference type="NCBI Taxonomy" id="408172"/>
    <lineage>
        <taxon>unclassified sequences</taxon>
        <taxon>metagenomes</taxon>
        <taxon>ecological metagenomes</taxon>
    </lineage>
</organism>
<dbReference type="SUPFAM" id="SSF52922">
    <property type="entry name" value="TK C-terminal domain-like"/>
    <property type="match status" value="1"/>
</dbReference>
<gene>
    <name evidence="3" type="ORF">METZ01_LOCUS238473</name>
</gene>